<dbReference type="EMBL" id="CP053921">
    <property type="protein sequence ID" value="QKG71509.1"/>
    <property type="molecule type" value="Genomic_DNA"/>
</dbReference>
<gene>
    <name evidence="3" type="ORF">HQR01_09120</name>
</gene>
<dbReference type="Pfam" id="PF07332">
    <property type="entry name" value="Phage_holin_3_6"/>
    <property type="match status" value="1"/>
</dbReference>
<feature type="compositionally biased region" description="Basic and acidic residues" evidence="1">
    <location>
        <begin position="1"/>
        <end position="10"/>
    </location>
</feature>
<keyword evidence="4" id="KW-1185">Reference proteome</keyword>
<dbReference type="InterPro" id="IPR009937">
    <property type="entry name" value="Phage_holin_3_6"/>
</dbReference>
<dbReference type="RefSeq" id="WP_173214506.1">
    <property type="nucleotide sequence ID" value="NZ_CP053921.1"/>
</dbReference>
<name>A0A7D4CDB8_9SPHN</name>
<protein>
    <submittedName>
        <fullName evidence="3">Phage holin family protein</fullName>
    </submittedName>
</protein>
<accession>A0A7D4CDB8</accession>
<dbReference type="AlphaFoldDB" id="A0A7D4CDB8"/>
<evidence type="ECO:0000313" key="3">
    <source>
        <dbReference type="EMBL" id="QKG71509.1"/>
    </source>
</evidence>
<sequence>MRDDDGERTQDYTGPLDLPDDYGAPEDEESQAGPSLTDDISALIEDGKTYAEAELAFQKSRAAFTADRAKGAAGFALLGLGFLHLALIAATVGILFALIPTVGAWGATAIVTIALLVGAAVLLRLVKARIDEIASAFGEDKQ</sequence>
<dbReference type="Proteomes" id="UP000504693">
    <property type="component" value="Chromosome"/>
</dbReference>
<feature type="region of interest" description="Disordered" evidence="1">
    <location>
        <begin position="1"/>
        <end position="36"/>
    </location>
</feature>
<keyword evidence="2" id="KW-0812">Transmembrane</keyword>
<feature type="transmembrane region" description="Helical" evidence="2">
    <location>
        <begin position="105"/>
        <end position="126"/>
    </location>
</feature>
<organism evidence="3 4">
    <name type="scientific">Erythrobacter mangrovi</name>
    <dbReference type="NCBI Taxonomy" id="2739433"/>
    <lineage>
        <taxon>Bacteria</taxon>
        <taxon>Pseudomonadati</taxon>
        <taxon>Pseudomonadota</taxon>
        <taxon>Alphaproteobacteria</taxon>
        <taxon>Sphingomonadales</taxon>
        <taxon>Erythrobacteraceae</taxon>
        <taxon>Erythrobacter/Porphyrobacter group</taxon>
        <taxon>Erythrobacter</taxon>
    </lineage>
</organism>
<evidence type="ECO:0000256" key="1">
    <source>
        <dbReference type="SAM" id="MobiDB-lite"/>
    </source>
</evidence>
<proteinExistence type="predicted"/>
<evidence type="ECO:0000313" key="4">
    <source>
        <dbReference type="Proteomes" id="UP000504693"/>
    </source>
</evidence>
<reference evidence="3 4" key="1">
    <citation type="submission" date="2020-05" db="EMBL/GenBank/DDBJ databases">
        <title>Erythrobacter mangrovi sp. nov., isolated from rhizosphere soil of mangrove plant (Kandelia candel).</title>
        <authorList>
            <person name="Ye Y.H."/>
        </authorList>
    </citation>
    <scope>NUCLEOTIDE SEQUENCE [LARGE SCALE GENOMIC DNA]</scope>
    <source>
        <strain evidence="3 4">EB310</strain>
    </source>
</reference>
<dbReference type="KEGG" id="emv:HQR01_09120"/>
<feature type="transmembrane region" description="Helical" evidence="2">
    <location>
        <begin position="75"/>
        <end position="99"/>
    </location>
</feature>
<keyword evidence="2" id="KW-1133">Transmembrane helix</keyword>
<feature type="compositionally biased region" description="Acidic residues" evidence="1">
    <location>
        <begin position="18"/>
        <end position="30"/>
    </location>
</feature>
<keyword evidence="2" id="KW-0472">Membrane</keyword>
<evidence type="ECO:0000256" key="2">
    <source>
        <dbReference type="SAM" id="Phobius"/>
    </source>
</evidence>